<evidence type="ECO:0000259" key="5">
    <source>
        <dbReference type="PROSITE" id="PS50113"/>
    </source>
</evidence>
<dbReference type="CDD" id="cd00082">
    <property type="entry name" value="HisKA"/>
    <property type="match status" value="1"/>
</dbReference>
<dbReference type="CDD" id="cd00130">
    <property type="entry name" value="PAS"/>
    <property type="match status" value="1"/>
</dbReference>
<dbReference type="Gene3D" id="2.10.70.100">
    <property type="match status" value="1"/>
</dbReference>
<dbReference type="PaxDb" id="1198114-AciX9_0005"/>
<evidence type="ECO:0000256" key="1">
    <source>
        <dbReference type="ARBA" id="ARBA00000085"/>
    </source>
</evidence>
<feature type="domain" description="Histidine kinase" evidence="4">
    <location>
        <begin position="311"/>
        <end position="527"/>
    </location>
</feature>
<keyword evidence="7" id="KW-1185">Reference proteome</keyword>
<feature type="domain" description="PAC" evidence="5">
    <location>
        <begin position="246"/>
        <end position="298"/>
    </location>
</feature>
<sequence>MGSTNRPDSTAEDRRLEALRQFSILDTLPEQGYEDVTELASFICGTPIALVSLVDAERQWFKSVRGLEARETPVSQSFCAYTVPTGETLIVTDARTDERFKNNPLVLGDPNIRFYAGAPIVEANGYVLGTVCVIDTEPRELSAKQVRALEALARQVMSMMELRKAIAAEAKATETTRLAQESAKIASWEWEVESGRLSWSGDSAWIYGRPAEELAHIDQVLPCVHEEDLHVLQGSMADSLAGGGEFQNEFRVVWPDGSTHLIVGQGSTVLKASGEVARVVGINRDVTQRRLTEEALRQSEKLAAVGRLASTIAHEMNNPLESVTNLLYLAMTSGTLSEEAHTYLSTAERELRRVSAIANQTLRFHKQSSKPQRVSCEDLFESALLIHQGRIVNSGVAVQKRKRATETVLCFDGEIRQVLNNLLGNAIDAMSAGEGRLVIRSRNATDWVSGRKGLMLTVADTGAGMSAATQKRLFDAFFTTKGIGGTGLGLWVSKEIVERHGGALRVRSSQAEGHRGTVFCLFLPFDAVAR</sequence>
<accession>E8X436</accession>
<dbReference type="InterPro" id="IPR036097">
    <property type="entry name" value="HisK_dim/P_sf"/>
</dbReference>
<dbReference type="InterPro" id="IPR003018">
    <property type="entry name" value="GAF"/>
</dbReference>
<dbReference type="Gene3D" id="1.10.287.130">
    <property type="match status" value="1"/>
</dbReference>
<dbReference type="OrthoDB" id="110541at2"/>
<dbReference type="InterPro" id="IPR004358">
    <property type="entry name" value="Sig_transdc_His_kin-like_C"/>
</dbReference>
<comment type="catalytic activity">
    <reaction evidence="1">
        <text>ATP + protein L-histidine = ADP + protein N-phospho-L-histidine.</text>
        <dbReference type="EC" id="2.7.13.3"/>
    </reaction>
</comment>
<dbReference type="PROSITE" id="PS50109">
    <property type="entry name" value="HIS_KIN"/>
    <property type="match status" value="1"/>
</dbReference>
<dbReference type="InterPro" id="IPR013655">
    <property type="entry name" value="PAS_fold_3"/>
</dbReference>
<keyword evidence="3" id="KW-0597">Phosphoprotein</keyword>
<dbReference type="HOGENOM" id="CLU_000445_114_44_0"/>
<dbReference type="InterPro" id="IPR003661">
    <property type="entry name" value="HisK_dim/P_dom"/>
</dbReference>
<dbReference type="Gene3D" id="3.30.450.20">
    <property type="entry name" value="PAS domain"/>
    <property type="match status" value="1"/>
</dbReference>
<dbReference type="Gene3D" id="3.30.450.40">
    <property type="match status" value="1"/>
</dbReference>
<dbReference type="SUPFAM" id="SSF55781">
    <property type="entry name" value="GAF domain-like"/>
    <property type="match status" value="1"/>
</dbReference>
<gene>
    <name evidence="6" type="ordered locus">AciX9_0005</name>
</gene>
<protein>
    <recommendedName>
        <fullName evidence="2">histidine kinase</fullName>
        <ecNumber evidence="2">2.7.13.3</ecNumber>
    </recommendedName>
</protein>
<dbReference type="SUPFAM" id="SSF55785">
    <property type="entry name" value="PYP-like sensor domain (PAS domain)"/>
    <property type="match status" value="1"/>
</dbReference>
<dbReference type="KEGG" id="acm:AciX9_0005"/>
<dbReference type="Pfam" id="PF02518">
    <property type="entry name" value="HATPase_c"/>
    <property type="match status" value="1"/>
</dbReference>
<dbReference type="EMBL" id="CP002480">
    <property type="protein sequence ID" value="ADW67096.1"/>
    <property type="molecule type" value="Genomic_DNA"/>
</dbReference>
<dbReference type="Pfam" id="PF01590">
    <property type="entry name" value="GAF"/>
    <property type="match status" value="1"/>
</dbReference>
<dbReference type="eggNOG" id="COG4191">
    <property type="taxonomic scope" value="Bacteria"/>
</dbReference>
<dbReference type="InterPro" id="IPR029016">
    <property type="entry name" value="GAF-like_dom_sf"/>
</dbReference>
<dbReference type="SMART" id="SM00387">
    <property type="entry name" value="HATPase_c"/>
    <property type="match status" value="1"/>
</dbReference>
<evidence type="ECO:0000313" key="7">
    <source>
        <dbReference type="Proteomes" id="UP000000343"/>
    </source>
</evidence>
<dbReference type="SUPFAM" id="SSF55874">
    <property type="entry name" value="ATPase domain of HSP90 chaperone/DNA topoisomerase II/histidine kinase"/>
    <property type="match status" value="1"/>
</dbReference>
<dbReference type="Pfam" id="PF08447">
    <property type="entry name" value="PAS_3"/>
    <property type="match status" value="1"/>
</dbReference>
<dbReference type="Gene3D" id="3.30.565.10">
    <property type="entry name" value="Histidine kinase-like ATPase, C-terminal domain"/>
    <property type="match status" value="1"/>
</dbReference>
<dbReference type="AlphaFoldDB" id="E8X436"/>
<dbReference type="EC" id="2.7.13.3" evidence="2"/>
<proteinExistence type="predicted"/>
<dbReference type="PANTHER" id="PTHR43102:SF2">
    <property type="entry name" value="GAF DOMAIN-CONTAINING PROTEIN"/>
    <property type="match status" value="1"/>
</dbReference>
<dbReference type="PANTHER" id="PTHR43102">
    <property type="entry name" value="SLR1143 PROTEIN"/>
    <property type="match status" value="1"/>
</dbReference>
<evidence type="ECO:0000313" key="6">
    <source>
        <dbReference type="EMBL" id="ADW67096.1"/>
    </source>
</evidence>
<dbReference type="InterPro" id="IPR003594">
    <property type="entry name" value="HATPase_dom"/>
</dbReference>
<dbReference type="Proteomes" id="UP000000343">
    <property type="component" value="Chromosome"/>
</dbReference>
<keyword evidence="6" id="KW-0418">Kinase</keyword>
<name>E8X436_GRATM</name>
<dbReference type="InterPro" id="IPR036890">
    <property type="entry name" value="HATPase_C_sf"/>
</dbReference>
<dbReference type="InterPro" id="IPR035965">
    <property type="entry name" value="PAS-like_dom_sf"/>
</dbReference>
<evidence type="ECO:0000259" key="4">
    <source>
        <dbReference type="PROSITE" id="PS50109"/>
    </source>
</evidence>
<dbReference type="RefSeq" id="WP_013578425.1">
    <property type="nucleotide sequence ID" value="NC_015064.1"/>
</dbReference>
<dbReference type="GO" id="GO:0000155">
    <property type="term" value="F:phosphorelay sensor kinase activity"/>
    <property type="evidence" value="ECO:0007669"/>
    <property type="project" value="InterPro"/>
</dbReference>
<evidence type="ECO:0000256" key="2">
    <source>
        <dbReference type="ARBA" id="ARBA00012438"/>
    </source>
</evidence>
<dbReference type="Pfam" id="PF00512">
    <property type="entry name" value="HisKA"/>
    <property type="match status" value="1"/>
</dbReference>
<dbReference type="PROSITE" id="PS50113">
    <property type="entry name" value="PAC"/>
    <property type="match status" value="1"/>
</dbReference>
<dbReference type="InterPro" id="IPR005467">
    <property type="entry name" value="His_kinase_dom"/>
</dbReference>
<dbReference type="InterPro" id="IPR000014">
    <property type="entry name" value="PAS"/>
</dbReference>
<dbReference type="STRING" id="1198114.AciX9_0005"/>
<evidence type="ECO:0000256" key="3">
    <source>
        <dbReference type="ARBA" id="ARBA00022553"/>
    </source>
</evidence>
<dbReference type="InterPro" id="IPR000700">
    <property type="entry name" value="PAS-assoc_C"/>
</dbReference>
<dbReference type="NCBIfam" id="TIGR00229">
    <property type="entry name" value="sensory_box"/>
    <property type="match status" value="1"/>
</dbReference>
<organism evidence="7">
    <name type="scientific">Granulicella tundricola (strain ATCC BAA-1859 / DSM 23138 / MP5ACTX9)</name>
    <dbReference type="NCBI Taxonomy" id="1198114"/>
    <lineage>
        <taxon>Bacteria</taxon>
        <taxon>Pseudomonadati</taxon>
        <taxon>Acidobacteriota</taxon>
        <taxon>Terriglobia</taxon>
        <taxon>Terriglobales</taxon>
        <taxon>Acidobacteriaceae</taxon>
        <taxon>Granulicella</taxon>
    </lineage>
</organism>
<dbReference type="SMART" id="SM00065">
    <property type="entry name" value="GAF"/>
    <property type="match status" value="1"/>
</dbReference>
<dbReference type="PRINTS" id="PR00344">
    <property type="entry name" value="BCTRLSENSOR"/>
</dbReference>
<dbReference type="eggNOG" id="COG2203">
    <property type="taxonomic scope" value="Bacteria"/>
</dbReference>
<dbReference type="SUPFAM" id="SSF47384">
    <property type="entry name" value="Homodimeric domain of signal transducing histidine kinase"/>
    <property type="match status" value="1"/>
</dbReference>
<keyword evidence="6" id="KW-0808">Transferase</keyword>
<dbReference type="SMART" id="SM00388">
    <property type="entry name" value="HisKA"/>
    <property type="match status" value="1"/>
</dbReference>
<reference evidence="7" key="1">
    <citation type="submission" date="2011-01" db="EMBL/GenBank/DDBJ databases">
        <title>Complete sequence of chromosome of Acidobacterium sp. MP5ACTX9.</title>
        <authorList>
            <consortium name="US DOE Joint Genome Institute"/>
            <person name="Lucas S."/>
            <person name="Copeland A."/>
            <person name="Lapidus A."/>
            <person name="Cheng J.-F."/>
            <person name="Goodwin L."/>
            <person name="Pitluck S."/>
            <person name="Teshima H."/>
            <person name="Detter J.C."/>
            <person name="Han C."/>
            <person name="Tapia R."/>
            <person name="Land M."/>
            <person name="Hauser L."/>
            <person name="Kyrpides N."/>
            <person name="Ivanova N."/>
            <person name="Ovchinnikova G."/>
            <person name="Pagani I."/>
            <person name="Rawat S.R."/>
            <person name="Mannisto M."/>
            <person name="Haggblom M.M."/>
            <person name="Woyke T."/>
        </authorList>
    </citation>
    <scope>NUCLEOTIDE SEQUENCE [LARGE SCALE GENOMIC DNA]</scope>
    <source>
        <strain evidence="7">MP5ACTX9</strain>
    </source>
</reference>